<dbReference type="PANTHER" id="PTHR33698">
    <property type="entry name" value="NUCLEAR TRANSPORT FACTOR 2 (NTF2)-LIKE PROTEIN"/>
    <property type="match status" value="1"/>
</dbReference>
<dbReference type="EMBL" id="JABCRI010000006">
    <property type="protein sequence ID" value="KAF8404286.1"/>
    <property type="molecule type" value="Genomic_DNA"/>
</dbReference>
<sequence>MLSRPPLKVGAVVMSLEPFGPEVYSSRYVEDNDFKHTNQWLKEDCDIVDGYHLEDDLLYKDGKLCVPKDSRLKLICEAHTSLLAGHFGVLKTVANLRSISKPNNRKLGLYTPLPVPDRPWKSISMDFLGGIPPTRKGKRNLYTQRVGLSANPPMQGGGGASLVMNSTSLPSSTTSPFYLPLKRNNPISITVRTSLNSATEKYQRRPQKTLIRVLPEKETRTLTIAADSGTDVVRNFYGRINAHDLASVEDLIAENCVYEDLVFPQPFVGRKAILEFFKKFTDSISTDLQFVIDDISDEDSSAVGVTWHLGKLNNLFSYLLFFSLSFC</sequence>
<evidence type="ECO:0000313" key="2">
    <source>
        <dbReference type="EMBL" id="KAF8404286.1"/>
    </source>
</evidence>
<evidence type="ECO:0000313" key="3">
    <source>
        <dbReference type="Proteomes" id="UP000655225"/>
    </source>
</evidence>
<keyword evidence="3" id="KW-1185">Reference proteome</keyword>
<feature type="domain" description="SnoaL-like" evidence="1">
    <location>
        <begin position="233"/>
        <end position="308"/>
    </location>
</feature>
<name>A0A834ZIF6_TETSI</name>
<dbReference type="AlphaFoldDB" id="A0A834ZIF6"/>
<accession>A0A834ZIF6</accession>
<organism evidence="2 3">
    <name type="scientific">Tetracentron sinense</name>
    <name type="common">Spur-leaf</name>
    <dbReference type="NCBI Taxonomy" id="13715"/>
    <lineage>
        <taxon>Eukaryota</taxon>
        <taxon>Viridiplantae</taxon>
        <taxon>Streptophyta</taxon>
        <taxon>Embryophyta</taxon>
        <taxon>Tracheophyta</taxon>
        <taxon>Spermatophyta</taxon>
        <taxon>Magnoliopsida</taxon>
        <taxon>Trochodendrales</taxon>
        <taxon>Trochodendraceae</taxon>
        <taxon>Tetracentron</taxon>
    </lineage>
</organism>
<protein>
    <recommendedName>
        <fullName evidence="1">SnoaL-like domain-containing protein</fullName>
    </recommendedName>
</protein>
<dbReference type="InterPro" id="IPR037401">
    <property type="entry name" value="SnoaL-like"/>
</dbReference>
<dbReference type="Gene3D" id="3.10.450.50">
    <property type="match status" value="1"/>
</dbReference>
<dbReference type="SUPFAM" id="SSF54427">
    <property type="entry name" value="NTF2-like"/>
    <property type="match status" value="1"/>
</dbReference>
<dbReference type="InterPro" id="IPR032710">
    <property type="entry name" value="NTF2-like_dom_sf"/>
</dbReference>
<evidence type="ECO:0000259" key="1">
    <source>
        <dbReference type="Pfam" id="PF12680"/>
    </source>
</evidence>
<dbReference type="OrthoDB" id="201750at2759"/>
<dbReference type="PANTHER" id="PTHR33698:SF3">
    <property type="entry name" value="OS09G0266000 PROTEIN"/>
    <property type="match status" value="1"/>
</dbReference>
<dbReference type="Pfam" id="PF12680">
    <property type="entry name" value="SnoaL_2"/>
    <property type="match status" value="1"/>
</dbReference>
<proteinExistence type="predicted"/>
<gene>
    <name evidence="2" type="ORF">HHK36_009168</name>
</gene>
<dbReference type="Gene3D" id="1.10.340.70">
    <property type="match status" value="1"/>
</dbReference>
<comment type="caution">
    <text evidence="2">The sequence shown here is derived from an EMBL/GenBank/DDBJ whole genome shotgun (WGS) entry which is preliminary data.</text>
</comment>
<dbReference type="Proteomes" id="UP000655225">
    <property type="component" value="Unassembled WGS sequence"/>
</dbReference>
<reference evidence="2 3" key="1">
    <citation type="submission" date="2020-04" db="EMBL/GenBank/DDBJ databases">
        <title>Plant Genome Project.</title>
        <authorList>
            <person name="Zhang R.-G."/>
        </authorList>
    </citation>
    <scope>NUCLEOTIDE SEQUENCE [LARGE SCALE GENOMIC DNA]</scope>
    <source>
        <strain evidence="2">YNK0</strain>
        <tissue evidence="2">Leaf</tissue>
    </source>
</reference>